<dbReference type="EMBL" id="HG739093">
    <property type="protein sequence ID" value="CDP02953.1"/>
    <property type="molecule type" value="Genomic_DNA"/>
</dbReference>
<evidence type="ECO:0000256" key="1">
    <source>
        <dbReference type="PIRSR" id="PIRSR600101-2"/>
    </source>
</evidence>
<dbReference type="InterPro" id="IPR043137">
    <property type="entry name" value="GGT_ssub_C"/>
</dbReference>
<dbReference type="GO" id="GO:0036374">
    <property type="term" value="F:glutathione hydrolase activity"/>
    <property type="evidence" value="ECO:0007669"/>
    <property type="project" value="InterPro"/>
</dbReference>
<dbReference type="Gramene" id="CDP02953">
    <property type="protein sequence ID" value="CDP02953"/>
    <property type="gene ID" value="GSCOC_T00041391001"/>
</dbReference>
<dbReference type="Gene3D" id="1.10.246.130">
    <property type="match status" value="1"/>
</dbReference>
<keyword evidence="3" id="KW-1185">Reference proteome</keyword>
<dbReference type="Pfam" id="PF01019">
    <property type="entry name" value="G_glu_transpept"/>
    <property type="match status" value="1"/>
</dbReference>
<gene>
    <name evidence="2" type="ORF">GSCOC_T00041391001</name>
</gene>
<dbReference type="STRING" id="49390.A0A068U5Q9"/>
<evidence type="ECO:0000313" key="3">
    <source>
        <dbReference type="Proteomes" id="UP000295252"/>
    </source>
</evidence>
<dbReference type="Proteomes" id="UP000295252">
    <property type="component" value="Chromosome VIII"/>
</dbReference>
<evidence type="ECO:0000313" key="2">
    <source>
        <dbReference type="EMBL" id="CDP02953.1"/>
    </source>
</evidence>
<dbReference type="SUPFAM" id="SSF56235">
    <property type="entry name" value="N-terminal nucleophile aminohydrolases (Ntn hydrolases)"/>
    <property type="match status" value="1"/>
</dbReference>
<dbReference type="InParanoid" id="A0A068U5Q9"/>
<feature type="binding site" evidence="1">
    <location>
        <begin position="208"/>
        <end position="210"/>
    </location>
    <ligand>
        <name>L-glutamate</name>
        <dbReference type="ChEBI" id="CHEBI:29985"/>
    </ligand>
</feature>
<dbReference type="InterPro" id="IPR000101">
    <property type="entry name" value="GGT_peptidase"/>
</dbReference>
<organism evidence="2 3">
    <name type="scientific">Coffea canephora</name>
    <name type="common">Robusta coffee</name>
    <dbReference type="NCBI Taxonomy" id="49390"/>
    <lineage>
        <taxon>Eukaryota</taxon>
        <taxon>Viridiplantae</taxon>
        <taxon>Streptophyta</taxon>
        <taxon>Embryophyta</taxon>
        <taxon>Tracheophyta</taxon>
        <taxon>Spermatophyta</taxon>
        <taxon>Magnoliopsida</taxon>
        <taxon>eudicotyledons</taxon>
        <taxon>Gunneridae</taxon>
        <taxon>Pentapetalae</taxon>
        <taxon>asterids</taxon>
        <taxon>lamiids</taxon>
        <taxon>Gentianales</taxon>
        <taxon>Rubiaceae</taxon>
        <taxon>Ixoroideae</taxon>
        <taxon>Gardenieae complex</taxon>
        <taxon>Bertiereae - Coffeeae clade</taxon>
        <taxon>Coffeeae</taxon>
        <taxon>Coffea</taxon>
    </lineage>
</organism>
<protein>
    <submittedName>
        <fullName evidence="2">Uncharacterized protein</fullName>
    </submittedName>
</protein>
<dbReference type="AlphaFoldDB" id="A0A068U5Q9"/>
<dbReference type="PhylomeDB" id="A0A068U5Q9"/>
<dbReference type="PRINTS" id="PR01210">
    <property type="entry name" value="GGTRANSPTASE"/>
</dbReference>
<reference evidence="3" key="1">
    <citation type="journal article" date="2014" name="Science">
        <title>The coffee genome provides insight into the convergent evolution of caffeine biosynthesis.</title>
        <authorList>
            <person name="Denoeud F."/>
            <person name="Carretero-Paulet L."/>
            <person name="Dereeper A."/>
            <person name="Droc G."/>
            <person name="Guyot R."/>
            <person name="Pietrella M."/>
            <person name="Zheng C."/>
            <person name="Alberti A."/>
            <person name="Anthony F."/>
            <person name="Aprea G."/>
            <person name="Aury J.M."/>
            <person name="Bento P."/>
            <person name="Bernard M."/>
            <person name="Bocs S."/>
            <person name="Campa C."/>
            <person name="Cenci A."/>
            <person name="Combes M.C."/>
            <person name="Crouzillat D."/>
            <person name="Da Silva C."/>
            <person name="Daddiego L."/>
            <person name="De Bellis F."/>
            <person name="Dussert S."/>
            <person name="Garsmeur O."/>
            <person name="Gayraud T."/>
            <person name="Guignon V."/>
            <person name="Jahn K."/>
            <person name="Jamilloux V."/>
            <person name="Joet T."/>
            <person name="Labadie K."/>
            <person name="Lan T."/>
            <person name="Leclercq J."/>
            <person name="Lepelley M."/>
            <person name="Leroy T."/>
            <person name="Li L.T."/>
            <person name="Librado P."/>
            <person name="Lopez L."/>
            <person name="Munoz A."/>
            <person name="Noel B."/>
            <person name="Pallavicini A."/>
            <person name="Perrotta G."/>
            <person name="Poncet V."/>
            <person name="Pot D."/>
            <person name="Priyono X."/>
            <person name="Rigoreau M."/>
            <person name="Rouard M."/>
            <person name="Rozas J."/>
            <person name="Tranchant-Dubreuil C."/>
            <person name="VanBuren R."/>
            <person name="Zhang Q."/>
            <person name="Andrade A.C."/>
            <person name="Argout X."/>
            <person name="Bertrand B."/>
            <person name="de Kochko A."/>
            <person name="Graziosi G."/>
            <person name="Henry R.J."/>
            <person name="Jayarama X."/>
            <person name="Ming R."/>
            <person name="Nagai C."/>
            <person name="Rounsley S."/>
            <person name="Sankoff D."/>
            <person name="Giuliano G."/>
            <person name="Albert V.A."/>
            <person name="Wincker P."/>
            <person name="Lashermes P."/>
        </authorList>
    </citation>
    <scope>NUCLEOTIDE SEQUENCE [LARGE SCALE GENOMIC DNA]</scope>
    <source>
        <strain evidence="3">cv. DH200-94</strain>
    </source>
</reference>
<accession>A0A068U5Q9</accession>
<dbReference type="OMA" id="RAETTHY"/>
<dbReference type="PANTHER" id="PTHR11686">
    <property type="entry name" value="GAMMA GLUTAMYL TRANSPEPTIDASE"/>
    <property type="match status" value="1"/>
</dbReference>
<dbReference type="InterPro" id="IPR043138">
    <property type="entry name" value="GGT_lsub"/>
</dbReference>
<proteinExistence type="predicted"/>
<feature type="binding site" evidence="1">
    <location>
        <begin position="260"/>
        <end position="261"/>
    </location>
    <ligand>
        <name>L-glutamate</name>
        <dbReference type="ChEBI" id="CHEBI:29985"/>
    </ligand>
</feature>
<dbReference type="InterPro" id="IPR029055">
    <property type="entry name" value="Ntn_hydrolases_N"/>
</dbReference>
<feature type="binding site" evidence="1">
    <location>
        <position position="232"/>
    </location>
    <ligand>
        <name>L-glutamate</name>
        <dbReference type="ChEBI" id="CHEBI:29985"/>
    </ligand>
</feature>
<dbReference type="GO" id="GO:0005886">
    <property type="term" value="C:plasma membrane"/>
    <property type="evidence" value="ECO:0007669"/>
    <property type="project" value="TreeGrafter"/>
</dbReference>
<dbReference type="PANTHER" id="PTHR11686:SF34">
    <property type="entry name" value="GLUTATHIONE HYDROLASE 1-RELATED"/>
    <property type="match status" value="1"/>
</dbReference>
<dbReference type="GO" id="GO:0006751">
    <property type="term" value="P:glutathione catabolic process"/>
    <property type="evidence" value="ECO:0007669"/>
    <property type="project" value="InterPro"/>
</dbReference>
<dbReference type="Gene3D" id="3.60.20.40">
    <property type="match status" value="1"/>
</dbReference>
<sequence length="299" mass="32655">MESKESGISADEGLSKIFAPAGRLLEAGQICRNENLSRTSKQISEYGVAAFYNGSIAVDLVTDIMGAGGILKMNDLKQCKSNLENLWLMKLKGLKILGMPPPSSGGTAVILVNSKYPIQYEDTSNISSSLQIHREIESLKHAFPVRMNLGDPDFVDVKKVLSDVQSHEFAAELKKTIYDNMTFDSNYYDGSHLSIVDSERNAVSMTTTINSYFGALYLSPSTGIVLNNEMVDFSILENVTGDGAPPAPPNFICPFKRPLSSKTPTIVLKDEQLTAIVGARERSKDNSWNHGGVSESFCQ</sequence>
<dbReference type="FunFam" id="1.10.246.130:FF:000001">
    <property type="entry name" value="Gamma-glutamyltransferase 5 isoform 1"/>
    <property type="match status" value="1"/>
</dbReference>
<name>A0A068U5Q9_COFCA</name>